<name>A0A1B0GPW9_PHLPP</name>
<dbReference type="InterPro" id="IPR029058">
    <property type="entry name" value="AB_hydrolase_fold"/>
</dbReference>
<dbReference type="VEuPathDB" id="VectorBase:PPAPM1_003759"/>
<dbReference type="InterPro" id="IPR019826">
    <property type="entry name" value="Carboxylesterase_B_AS"/>
</dbReference>
<evidence type="ECO:0000256" key="3">
    <source>
        <dbReference type="ARBA" id="ARBA00022801"/>
    </source>
</evidence>
<organism evidence="8 9">
    <name type="scientific">Phlebotomus papatasi</name>
    <name type="common">Sandfly</name>
    <dbReference type="NCBI Taxonomy" id="29031"/>
    <lineage>
        <taxon>Eukaryota</taxon>
        <taxon>Metazoa</taxon>
        <taxon>Ecdysozoa</taxon>
        <taxon>Arthropoda</taxon>
        <taxon>Hexapoda</taxon>
        <taxon>Insecta</taxon>
        <taxon>Pterygota</taxon>
        <taxon>Neoptera</taxon>
        <taxon>Endopterygota</taxon>
        <taxon>Diptera</taxon>
        <taxon>Nematocera</taxon>
        <taxon>Psychodoidea</taxon>
        <taxon>Psychodidae</taxon>
        <taxon>Phlebotomus</taxon>
        <taxon>Phlebotomus</taxon>
    </lineage>
</organism>
<dbReference type="Proteomes" id="UP000092462">
    <property type="component" value="Unassembled WGS sequence"/>
</dbReference>
<dbReference type="PROSITE" id="PS00122">
    <property type="entry name" value="CARBOXYLESTERASE_B_1"/>
    <property type="match status" value="1"/>
</dbReference>
<dbReference type="VEuPathDB" id="VectorBase:PPAI008263"/>
<dbReference type="Gene3D" id="3.40.50.1820">
    <property type="entry name" value="alpha/beta hydrolase"/>
    <property type="match status" value="2"/>
</dbReference>
<evidence type="ECO:0000313" key="8">
    <source>
        <dbReference type="EnsemblMetazoa" id="PPAI008263-PA"/>
    </source>
</evidence>
<dbReference type="PANTHER" id="PTHR11559">
    <property type="entry name" value="CARBOXYLESTERASE"/>
    <property type="match status" value="1"/>
</dbReference>
<keyword evidence="3 6" id="KW-0378">Hydrolase</keyword>
<feature type="domain" description="Carboxylesterase type B" evidence="7">
    <location>
        <begin position="303"/>
        <end position="539"/>
    </location>
</feature>
<evidence type="ECO:0000313" key="9">
    <source>
        <dbReference type="Proteomes" id="UP000092462"/>
    </source>
</evidence>
<evidence type="ECO:0000256" key="1">
    <source>
        <dbReference type="ARBA" id="ARBA00005964"/>
    </source>
</evidence>
<reference evidence="8" key="1">
    <citation type="submission" date="2022-08" db="UniProtKB">
        <authorList>
            <consortium name="EnsemblMetazoa"/>
        </authorList>
    </citation>
    <scope>IDENTIFICATION</scope>
    <source>
        <strain evidence="8">Israel</strain>
    </source>
</reference>
<protein>
    <recommendedName>
        <fullName evidence="6">Carboxylic ester hydrolase</fullName>
        <ecNumber evidence="6">3.1.1.-</ecNumber>
    </recommendedName>
</protein>
<evidence type="ECO:0000256" key="6">
    <source>
        <dbReference type="RuleBase" id="RU361235"/>
    </source>
</evidence>
<dbReference type="Pfam" id="PF00135">
    <property type="entry name" value="COesterase"/>
    <property type="match status" value="2"/>
</dbReference>
<keyword evidence="2" id="KW-0719">Serine esterase</keyword>
<accession>A0A1B0GPW9</accession>
<keyword evidence="5" id="KW-0325">Glycoprotein</keyword>
<dbReference type="AlphaFoldDB" id="A0A1B0GPW9"/>
<dbReference type="EC" id="3.1.1.-" evidence="6"/>
<dbReference type="SUPFAM" id="SSF53474">
    <property type="entry name" value="alpha/beta-Hydrolases"/>
    <property type="match status" value="2"/>
</dbReference>
<dbReference type="InterPro" id="IPR002018">
    <property type="entry name" value="CarbesteraseB"/>
</dbReference>
<dbReference type="EMBL" id="AJVK01064327">
    <property type="status" value="NOT_ANNOTATED_CDS"/>
    <property type="molecule type" value="Genomic_DNA"/>
</dbReference>
<dbReference type="EnsemblMetazoa" id="PPAI008263-RA">
    <property type="protein sequence ID" value="PPAI008263-PA"/>
    <property type="gene ID" value="PPAI008263"/>
</dbReference>
<evidence type="ECO:0000259" key="7">
    <source>
        <dbReference type="Pfam" id="PF00135"/>
    </source>
</evidence>
<proteinExistence type="inferred from homology"/>
<comment type="similarity">
    <text evidence="1 6">Belongs to the type-B carboxylesterase/lipase family.</text>
</comment>
<evidence type="ECO:0000256" key="4">
    <source>
        <dbReference type="ARBA" id="ARBA00023157"/>
    </source>
</evidence>
<dbReference type="InterPro" id="IPR050309">
    <property type="entry name" value="Type-B_Carboxylest/Lipase"/>
</dbReference>
<feature type="domain" description="Carboxylesterase type B" evidence="7">
    <location>
        <begin position="140"/>
        <end position="285"/>
    </location>
</feature>
<sequence>MSNITGITGFRYDCIPSFSFIPCNRGGFKNILKQIPANIFATEGFNYNTTISWFGELFPCFVPTSEENDATWGRAIVRDEQPRLIAQPLLSDVPLIIGHMVAEQWEYYNVSIDTLTEKWNYSYPNTRTHIISPIRQYLISGTKELANPSKQILVHAAITHGVKQFADYHSIKATSKTYFYRFSHKNSSNDIGSFHGDGLQYIFVQNNPNNLWTYEDYNVRDRIIRYITNFAKFGDPTPILDSLITTPWHPYYDNGLRMEISHDSKMLTAVTLQLLVKMKNKHCAFFYFLIGNICILVAGQCQVTLKQKFGQVQGNGLTSVTQSGNLYCSFLGIPYALPPIGKLRFEPPQPMDLSTTSNFWYFTRQSPICIQNPIFTDLTNGQEDCLYLNVYTKSTKPEKLKPVIVVIIGTWFHSGSPYDNGVNRPDYLVDEDVVVVTFNYRLGILGFLYREDAGIAGNNGLRDQQEVFKWVQKNIVAFGGDPKRVTLMGWSAGSASISYHLQAPSSCGLFHGAIMSSGTNLNPWAYQRNTKQCIRALCKT</sequence>
<dbReference type="GO" id="GO:0052689">
    <property type="term" value="F:carboxylic ester hydrolase activity"/>
    <property type="evidence" value="ECO:0007669"/>
    <property type="project" value="UniProtKB-KW"/>
</dbReference>
<evidence type="ECO:0000256" key="5">
    <source>
        <dbReference type="ARBA" id="ARBA00023180"/>
    </source>
</evidence>
<keyword evidence="9" id="KW-1185">Reference proteome</keyword>
<keyword evidence="4" id="KW-1015">Disulfide bond</keyword>
<evidence type="ECO:0000256" key="2">
    <source>
        <dbReference type="ARBA" id="ARBA00022487"/>
    </source>
</evidence>